<dbReference type="SUPFAM" id="SSF53474">
    <property type="entry name" value="alpha/beta-Hydrolases"/>
    <property type="match status" value="1"/>
</dbReference>
<dbReference type="AlphaFoldDB" id="A0ABD2PHG4"/>
<evidence type="ECO:0000256" key="7">
    <source>
        <dbReference type="ARBA" id="ARBA00049568"/>
    </source>
</evidence>
<dbReference type="EMBL" id="JABFTP020000186">
    <property type="protein sequence ID" value="KAL3290186.1"/>
    <property type="molecule type" value="Genomic_DNA"/>
</dbReference>
<comment type="catalytic activity">
    <reaction evidence="6">
        <text>1-dodecanoylglycerol + H2O = dodecanoate + glycerol + H(+)</text>
        <dbReference type="Rhea" id="RHEA:44316"/>
        <dbReference type="ChEBI" id="CHEBI:15377"/>
        <dbReference type="ChEBI" id="CHEBI:15378"/>
        <dbReference type="ChEBI" id="CHEBI:17754"/>
        <dbReference type="ChEBI" id="CHEBI:18262"/>
        <dbReference type="ChEBI" id="CHEBI:75539"/>
    </reaction>
</comment>
<proteinExistence type="predicted"/>
<comment type="catalytic activity">
    <reaction evidence="1">
        <text>Hydrolyzes glycerol monoesters of long-chain fatty acids.</text>
        <dbReference type="EC" id="3.1.1.23"/>
    </reaction>
</comment>
<dbReference type="InterPro" id="IPR029058">
    <property type="entry name" value="AB_hydrolase_fold"/>
</dbReference>
<evidence type="ECO:0000256" key="3">
    <source>
        <dbReference type="ARBA" id="ARBA00037797"/>
    </source>
</evidence>
<dbReference type="PANTHER" id="PTHR43798">
    <property type="entry name" value="MONOACYLGLYCEROL LIPASE"/>
    <property type="match status" value="1"/>
</dbReference>
<dbReference type="InterPro" id="IPR050266">
    <property type="entry name" value="AB_hydrolase_sf"/>
</dbReference>
<dbReference type="PRINTS" id="PR00111">
    <property type="entry name" value="ABHYDROLASE"/>
</dbReference>
<dbReference type="GO" id="GO:0047372">
    <property type="term" value="F:monoacylglycerol lipase activity"/>
    <property type="evidence" value="ECO:0007669"/>
    <property type="project" value="UniProtKB-EC"/>
</dbReference>
<evidence type="ECO:0000256" key="1">
    <source>
        <dbReference type="ARBA" id="ARBA00001613"/>
    </source>
</evidence>
<evidence type="ECO:0000313" key="10">
    <source>
        <dbReference type="EMBL" id="KAL3290186.1"/>
    </source>
</evidence>
<protein>
    <recommendedName>
        <fullName evidence="2">acylglycerol lipase</fullName>
        <ecNumber evidence="2">3.1.1.23</ecNumber>
    </recommendedName>
</protein>
<dbReference type="PANTHER" id="PTHR43798:SF5">
    <property type="entry name" value="MONOACYLGLYCEROL LIPASE ABHD6"/>
    <property type="match status" value="1"/>
</dbReference>
<evidence type="ECO:0000256" key="8">
    <source>
        <dbReference type="SAM" id="MobiDB-lite"/>
    </source>
</evidence>
<dbReference type="GO" id="GO:0031902">
    <property type="term" value="C:late endosome membrane"/>
    <property type="evidence" value="ECO:0007669"/>
    <property type="project" value="UniProtKB-SubCell"/>
</dbReference>
<dbReference type="Gene3D" id="3.40.50.1820">
    <property type="entry name" value="alpha/beta hydrolase"/>
    <property type="match status" value="1"/>
</dbReference>
<comment type="caution">
    <text evidence="10">The sequence shown here is derived from an EMBL/GenBank/DDBJ whole genome shotgun (WGS) entry which is preliminary data.</text>
</comment>
<dbReference type="Pfam" id="PF12697">
    <property type="entry name" value="Abhydrolase_6"/>
    <property type="match status" value="1"/>
</dbReference>
<dbReference type="InterPro" id="IPR000073">
    <property type="entry name" value="AB_hydrolase_1"/>
</dbReference>
<name>A0ABD2PHG4_9CUCU</name>
<reference evidence="10 11" key="1">
    <citation type="journal article" date="2021" name="BMC Biol.">
        <title>Horizontally acquired antibacterial genes associated with adaptive radiation of ladybird beetles.</title>
        <authorList>
            <person name="Li H.S."/>
            <person name="Tang X.F."/>
            <person name="Huang Y.H."/>
            <person name="Xu Z.Y."/>
            <person name="Chen M.L."/>
            <person name="Du X.Y."/>
            <person name="Qiu B.Y."/>
            <person name="Chen P.T."/>
            <person name="Zhang W."/>
            <person name="Slipinski A."/>
            <person name="Escalona H.E."/>
            <person name="Waterhouse R.M."/>
            <person name="Zwick A."/>
            <person name="Pang H."/>
        </authorList>
    </citation>
    <scope>NUCLEOTIDE SEQUENCE [LARGE SCALE GENOMIC DNA]</scope>
    <source>
        <strain evidence="10">SYSU2018</strain>
    </source>
</reference>
<keyword evidence="11" id="KW-1185">Reference proteome</keyword>
<dbReference type="EC" id="3.1.1.23" evidence="2"/>
<feature type="region of interest" description="Disordered" evidence="8">
    <location>
        <begin position="191"/>
        <end position="214"/>
    </location>
</feature>
<sequence>MSTVVEQPNSGCIMKIQATFREFLSWMRIDHSIYPSGIVTPEYSEFVTINSKIKIRCIHINPDSLKKSKIVEFRNEQVKSKILSEEYWFTKWNKSLKTGNCNCSFRRSLRLSLISSQDAIIDQPSVTRIENPQLLSKIRNVDTFVERLIQDTIFEALQEFYMVECLKNNSLGVVNLAFALEEDTAKQKSYTHGELKESQENISTTDNNFDSNKCKHKKPKVKRPVVILFHGIGTSSDVWWTVIKSLVSKGYETVAPDLLGHGFSSAPDKDTSYSFHNLLLQALAVFDNYISSDENRRCILVGHSYGCSFATAVYHHRMGLVSQMILISGGGPTPLAPPVDHDELMHMECFQALVQPLIFCGVNRSLFYPSRGKFFDVCQDPIGIPSHVIQYVKMGQNWPEGDAAFHRRIFVPTLLVHGLQDKQVTLVQECEMERTIPRSFLELIPNAGHMPMLETPEHLTHMILCFLDCWS</sequence>
<evidence type="ECO:0000256" key="2">
    <source>
        <dbReference type="ARBA" id="ARBA00013254"/>
    </source>
</evidence>
<evidence type="ECO:0000256" key="4">
    <source>
        <dbReference type="ARBA" id="ARBA00037874"/>
    </source>
</evidence>
<comment type="subcellular location">
    <subcellularLocation>
        <location evidence="3">Late endosome membrane</location>
        <topology evidence="3">Single-pass type II membrane protein</topology>
    </subcellularLocation>
    <subcellularLocation>
        <location evidence="4">Lysosome membrane</location>
        <topology evidence="4">Single-pass type II membrane protein</topology>
    </subcellularLocation>
    <subcellularLocation>
        <location evidence="5">Mitochondrion membrane</location>
        <topology evidence="5">Single-pass type II membrane protein</topology>
    </subcellularLocation>
</comment>
<evidence type="ECO:0000313" key="11">
    <source>
        <dbReference type="Proteomes" id="UP001516400"/>
    </source>
</evidence>
<comment type="function">
    <text evidence="7">Lipase that preferentially hydrolysis medium-chain saturated monoacylglycerols including 2-arachidonoylglycerol. Through 2-arachidonoylglycerol degradation may regulate endocannabinoid signaling pathways. Also has a lysophosphatidyl lipase activity with a preference for lysophosphatidylglycerol among other lysophospholipids. Also able to degrade bis(monoacylglycero)phosphate (BMP) and constitutes the major enzyme for BMP catabolism. BMP, also known as lysobisphosphatidic acid, is enriched in late endosomes and lysosomes and plays a key role in the formation of intraluminal vesicles and in lipid sorting.</text>
</comment>
<dbReference type="GO" id="GO:0005765">
    <property type="term" value="C:lysosomal membrane"/>
    <property type="evidence" value="ECO:0007669"/>
    <property type="project" value="UniProtKB-SubCell"/>
</dbReference>
<dbReference type="InterPro" id="IPR000639">
    <property type="entry name" value="Epox_hydrolase-like"/>
</dbReference>
<accession>A0ABD2PHG4</accession>
<feature type="domain" description="AB hydrolase-1" evidence="9">
    <location>
        <begin position="226"/>
        <end position="457"/>
    </location>
</feature>
<dbReference type="Proteomes" id="UP001516400">
    <property type="component" value="Unassembled WGS sequence"/>
</dbReference>
<dbReference type="PRINTS" id="PR00412">
    <property type="entry name" value="EPOXHYDRLASE"/>
</dbReference>
<evidence type="ECO:0000256" key="5">
    <source>
        <dbReference type="ARBA" id="ARBA00046308"/>
    </source>
</evidence>
<evidence type="ECO:0000259" key="9">
    <source>
        <dbReference type="Pfam" id="PF12697"/>
    </source>
</evidence>
<dbReference type="GO" id="GO:0031966">
    <property type="term" value="C:mitochondrial membrane"/>
    <property type="evidence" value="ECO:0007669"/>
    <property type="project" value="UniProtKB-SubCell"/>
</dbReference>
<organism evidence="10 11">
    <name type="scientific">Cryptolaemus montrouzieri</name>
    <dbReference type="NCBI Taxonomy" id="559131"/>
    <lineage>
        <taxon>Eukaryota</taxon>
        <taxon>Metazoa</taxon>
        <taxon>Ecdysozoa</taxon>
        <taxon>Arthropoda</taxon>
        <taxon>Hexapoda</taxon>
        <taxon>Insecta</taxon>
        <taxon>Pterygota</taxon>
        <taxon>Neoptera</taxon>
        <taxon>Endopterygota</taxon>
        <taxon>Coleoptera</taxon>
        <taxon>Polyphaga</taxon>
        <taxon>Cucujiformia</taxon>
        <taxon>Coccinelloidea</taxon>
        <taxon>Coccinellidae</taxon>
        <taxon>Scymninae</taxon>
        <taxon>Scymnini</taxon>
        <taxon>Cryptolaemus</taxon>
    </lineage>
</organism>
<evidence type="ECO:0000256" key="6">
    <source>
        <dbReference type="ARBA" id="ARBA00047662"/>
    </source>
</evidence>
<gene>
    <name evidence="10" type="ORF">HHI36_023546</name>
</gene>
<feature type="compositionally biased region" description="Polar residues" evidence="8">
    <location>
        <begin position="200"/>
        <end position="211"/>
    </location>
</feature>